<accession>A0A1L8CUG6</accession>
<dbReference type="PANTHER" id="PTHR42792:SF1">
    <property type="entry name" value="FLAGELLAR HOOK-ASSOCIATED PROTEIN 3"/>
    <property type="match status" value="1"/>
</dbReference>
<dbReference type="InterPro" id="IPR001492">
    <property type="entry name" value="Flagellin"/>
</dbReference>
<dbReference type="EMBL" id="BDJK01000015">
    <property type="protein sequence ID" value="GAV22537.1"/>
    <property type="molecule type" value="Genomic_DNA"/>
</dbReference>
<dbReference type="GO" id="GO:0071973">
    <property type="term" value="P:bacterial-type flagellum-dependent cell motility"/>
    <property type="evidence" value="ECO:0007669"/>
    <property type="project" value="InterPro"/>
</dbReference>
<protein>
    <submittedName>
        <fullName evidence="2">Flagellar hook-associated protein FlgL</fullName>
    </submittedName>
</protein>
<dbReference type="Gene3D" id="1.20.1330.10">
    <property type="entry name" value="f41 fragment of flagellin, N-terminal domain"/>
    <property type="match status" value="1"/>
</dbReference>
<gene>
    <name evidence="2" type="ORF">cpu_10470</name>
</gene>
<keyword evidence="3" id="KW-1185">Reference proteome</keyword>
<dbReference type="SUPFAM" id="SSF64518">
    <property type="entry name" value="Phase 1 flagellin"/>
    <property type="match status" value="1"/>
</dbReference>
<dbReference type="STRING" id="870242.cpu_10470"/>
<dbReference type="OrthoDB" id="9758307at2"/>
<dbReference type="GO" id="GO:0009424">
    <property type="term" value="C:bacterial-type flagellum hook"/>
    <property type="evidence" value="ECO:0007669"/>
    <property type="project" value="InterPro"/>
</dbReference>
<evidence type="ECO:0000313" key="2">
    <source>
        <dbReference type="EMBL" id="GAV22537.1"/>
    </source>
</evidence>
<evidence type="ECO:0000313" key="3">
    <source>
        <dbReference type="Proteomes" id="UP000187485"/>
    </source>
</evidence>
<dbReference type="PANTHER" id="PTHR42792">
    <property type="entry name" value="FLAGELLIN"/>
    <property type="match status" value="1"/>
</dbReference>
<dbReference type="GO" id="GO:0005198">
    <property type="term" value="F:structural molecule activity"/>
    <property type="evidence" value="ECO:0007669"/>
    <property type="project" value="InterPro"/>
</dbReference>
<dbReference type="InterPro" id="IPR013384">
    <property type="entry name" value="Flagell_FlgL"/>
</dbReference>
<name>A0A1L8CUG6_9THEO</name>
<comment type="caution">
    <text evidence="2">The sequence shown here is derived from an EMBL/GenBank/DDBJ whole genome shotgun (WGS) entry which is preliminary data.</text>
</comment>
<proteinExistence type="predicted"/>
<evidence type="ECO:0000259" key="1">
    <source>
        <dbReference type="Pfam" id="PF00669"/>
    </source>
</evidence>
<keyword evidence="2" id="KW-0969">Cilium</keyword>
<organism evidence="2 3">
    <name type="scientific">Carboxydothermus pertinax</name>
    <dbReference type="NCBI Taxonomy" id="870242"/>
    <lineage>
        <taxon>Bacteria</taxon>
        <taxon>Bacillati</taxon>
        <taxon>Bacillota</taxon>
        <taxon>Clostridia</taxon>
        <taxon>Thermoanaerobacterales</taxon>
        <taxon>Thermoanaerobacteraceae</taxon>
        <taxon>Carboxydothermus</taxon>
    </lineage>
</organism>
<dbReference type="NCBIfam" id="TIGR02550">
    <property type="entry name" value="flagell_flgL"/>
    <property type="match status" value="1"/>
</dbReference>
<dbReference type="RefSeq" id="WP_075859021.1">
    <property type="nucleotide sequence ID" value="NZ_BDJK01000015.1"/>
</dbReference>
<keyword evidence="2" id="KW-0966">Cell projection</keyword>
<feature type="domain" description="Flagellin N-terminal" evidence="1">
    <location>
        <begin position="11"/>
        <end position="138"/>
    </location>
</feature>
<dbReference type="Pfam" id="PF00669">
    <property type="entry name" value="Flagellin_N"/>
    <property type="match status" value="1"/>
</dbReference>
<sequence length="287" mass="31697">MRITPGMLRDNLLYNLNRTLADMEKSQEMLSNGKALTKPSDDPVKLLRAMKYRSDITQGEQYQRNLDDGLNWLNTTDTALGELSDLLQRVKELTVYGANSSLPQESLNSIAEEIRQIKEQVGVVANTQFAGKYIFGGTEVDKQPWDGTAWQGNNSGVYFEIGNNIKVQVNTLGSPLFTDVINTLDQIINHLTAGNVSALSSDLGSLDNNLNSVLAARADVGARTNRLELMQNRLLAQLESEKELLSKTEDADIAATIIDLKNQENVYRSALAVGARILPPTLVDFLR</sequence>
<keyword evidence="2" id="KW-0282">Flagellum</keyword>
<dbReference type="InterPro" id="IPR001029">
    <property type="entry name" value="Flagellin_N"/>
</dbReference>
<dbReference type="PRINTS" id="PR00207">
    <property type="entry name" value="FLAGELLIN"/>
</dbReference>
<dbReference type="Proteomes" id="UP000187485">
    <property type="component" value="Unassembled WGS sequence"/>
</dbReference>
<reference evidence="3" key="1">
    <citation type="submission" date="2016-12" db="EMBL/GenBank/DDBJ databases">
        <title>Draft Genome Sequences od Carboxydothermus pertinax and islandicus, Hydrogenogenic Carboxydotrophic Bacteria.</title>
        <authorList>
            <person name="Fukuyama Y."/>
            <person name="Ohmae K."/>
            <person name="Yoneda Y."/>
            <person name="Yoshida T."/>
            <person name="Sako Y."/>
        </authorList>
    </citation>
    <scope>NUCLEOTIDE SEQUENCE [LARGE SCALE GENOMIC DNA]</scope>
    <source>
        <strain evidence="3">Ug1</strain>
    </source>
</reference>
<dbReference type="AlphaFoldDB" id="A0A1L8CUG6"/>